<dbReference type="EMBL" id="LR743594">
    <property type="protein sequence ID" value="CAA2623806.1"/>
    <property type="molecule type" value="Genomic_DNA"/>
</dbReference>
<protein>
    <submittedName>
        <fullName evidence="1">Uncharacterized protein</fullName>
    </submittedName>
</protein>
<organism evidence="1">
    <name type="scientific">Spirodela intermedia</name>
    <name type="common">Intermediate duckweed</name>
    <dbReference type="NCBI Taxonomy" id="51605"/>
    <lineage>
        <taxon>Eukaryota</taxon>
        <taxon>Viridiplantae</taxon>
        <taxon>Streptophyta</taxon>
        <taxon>Embryophyta</taxon>
        <taxon>Tracheophyta</taxon>
        <taxon>Spermatophyta</taxon>
        <taxon>Magnoliopsida</taxon>
        <taxon>Liliopsida</taxon>
        <taxon>Araceae</taxon>
        <taxon>Lemnoideae</taxon>
        <taxon>Spirodela</taxon>
    </lineage>
</organism>
<evidence type="ECO:0000313" key="1">
    <source>
        <dbReference type="EMBL" id="CAA2623806.1"/>
    </source>
</evidence>
<sequence length="64" mass="7556">MIYIIILTINIHGCKIMIRLLISSLHPPNQLIFPHLKYIFLHFCPYSLLLNLDDFSMISCCFFI</sequence>
<proteinExistence type="predicted"/>
<reference evidence="1 2" key="1">
    <citation type="submission" date="2019-12" db="EMBL/GenBank/DDBJ databases">
        <authorList>
            <person name="Scholz U."/>
            <person name="Mascher M."/>
            <person name="Fiebig A."/>
        </authorList>
    </citation>
    <scope>NUCLEOTIDE SEQUENCE</scope>
</reference>
<name>A0A7I8IZB6_SPIIN</name>
<accession>A0A7I8IZB6</accession>
<gene>
    <name evidence="1" type="ORF">SI7747_07009720</name>
</gene>
<dbReference type="Proteomes" id="UP001189122">
    <property type="component" value="Unassembled WGS sequence"/>
</dbReference>
<dbReference type="EMBL" id="CACRZD030000007">
    <property type="protein sequence ID" value="CAA6663335.1"/>
    <property type="molecule type" value="Genomic_DNA"/>
</dbReference>
<evidence type="ECO:0000313" key="2">
    <source>
        <dbReference type="Proteomes" id="UP001189122"/>
    </source>
</evidence>
<keyword evidence="2" id="KW-1185">Reference proteome</keyword>
<dbReference type="AlphaFoldDB" id="A0A7I8IZB6"/>